<evidence type="ECO:0000259" key="1">
    <source>
        <dbReference type="Pfam" id="PF01471"/>
    </source>
</evidence>
<dbReference type="SUPFAM" id="SSF47090">
    <property type="entry name" value="PGBD-like"/>
    <property type="match status" value="2"/>
</dbReference>
<accession>A0ABT4QDC0</accession>
<evidence type="ECO:0000313" key="4">
    <source>
        <dbReference type="Proteomes" id="UP001527882"/>
    </source>
</evidence>
<dbReference type="InterPro" id="IPR003709">
    <property type="entry name" value="VanY-like_core_dom"/>
</dbReference>
<feature type="domain" description="Peptidoglycan binding-like" evidence="1">
    <location>
        <begin position="16"/>
        <end position="70"/>
    </location>
</feature>
<dbReference type="SUPFAM" id="SSF55166">
    <property type="entry name" value="Hedgehog/DD-peptidase"/>
    <property type="match status" value="1"/>
</dbReference>
<dbReference type="Gene3D" id="3.30.1380.10">
    <property type="match status" value="1"/>
</dbReference>
<dbReference type="Proteomes" id="UP001527882">
    <property type="component" value="Unassembled WGS sequence"/>
</dbReference>
<dbReference type="InterPro" id="IPR036366">
    <property type="entry name" value="PGBDSf"/>
</dbReference>
<dbReference type="Pfam" id="PF01471">
    <property type="entry name" value="PG_binding_1"/>
    <property type="match status" value="2"/>
</dbReference>
<comment type="caution">
    <text evidence="3">The sequence shown here is derived from an EMBL/GenBank/DDBJ whole genome shotgun (WGS) entry which is preliminary data.</text>
</comment>
<evidence type="ECO:0000313" key="3">
    <source>
        <dbReference type="EMBL" id="MCZ8514776.1"/>
    </source>
</evidence>
<feature type="domain" description="D-alanyl-D-alanine carboxypeptidase-like core" evidence="2">
    <location>
        <begin position="146"/>
        <end position="241"/>
    </location>
</feature>
<reference evidence="3 4" key="1">
    <citation type="submission" date="2022-12" db="EMBL/GenBank/DDBJ databases">
        <title>Draft genome sequence of Paenibacillus sp. dW9.</title>
        <authorList>
            <person name="Choi E.-W."/>
            <person name="Kim D.-U."/>
        </authorList>
    </citation>
    <scope>NUCLEOTIDE SEQUENCE [LARGE SCALE GENOMIC DNA]</scope>
    <source>
        <strain evidence="4">dW9</strain>
    </source>
</reference>
<dbReference type="CDD" id="cd14845">
    <property type="entry name" value="L-Ala-D-Glu_peptidase_like"/>
    <property type="match status" value="1"/>
</dbReference>
<keyword evidence="4" id="KW-1185">Reference proteome</keyword>
<dbReference type="EMBL" id="JAQAGZ010000013">
    <property type="protein sequence ID" value="MCZ8514776.1"/>
    <property type="molecule type" value="Genomic_DNA"/>
</dbReference>
<dbReference type="Pfam" id="PF02557">
    <property type="entry name" value="VanY"/>
    <property type="match status" value="1"/>
</dbReference>
<name>A0ABT4QDC0_9BACL</name>
<evidence type="ECO:0000259" key="2">
    <source>
        <dbReference type="Pfam" id="PF02557"/>
    </source>
</evidence>
<dbReference type="InterPro" id="IPR009045">
    <property type="entry name" value="Zn_M74/Hedgehog-like"/>
</dbReference>
<sequence length="275" mass="31054">MLVLPVLRVGSSSRYVSLLQINMNGLALNYNGFPISGYFDERTSDAVKNFQDRFQLNRDGIVGPLTWKVLIDNVMAVQKLLNTRGYSVGAVDGWFGPATTSAVQRFQRDHGLYPSGIIEPRTRRRLFDPNARDNYETLMSSSTISSLHPRVEAQARRFLELTRAAGMDVRIYAAFRSWDEQDRLFAQGRWAPGQIVTNARGGDSYHNWGFAFDAAPFENDEMSTDTQQFIRMGRLGQQAGLEWGGTFISLVDYPHFQNTFGLNTWDLLNGVRPPA</sequence>
<gene>
    <name evidence="3" type="ORF">O9H85_20585</name>
</gene>
<dbReference type="InterPro" id="IPR036365">
    <property type="entry name" value="PGBD-like_sf"/>
</dbReference>
<feature type="domain" description="Peptidoglycan binding-like" evidence="1">
    <location>
        <begin position="72"/>
        <end position="126"/>
    </location>
</feature>
<dbReference type="Gene3D" id="1.10.101.10">
    <property type="entry name" value="PGBD-like superfamily/PGBD"/>
    <property type="match status" value="2"/>
</dbReference>
<proteinExistence type="predicted"/>
<organism evidence="3 4">
    <name type="scientific">Paenibacillus gyeongsangnamensis</name>
    <dbReference type="NCBI Taxonomy" id="3388067"/>
    <lineage>
        <taxon>Bacteria</taxon>
        <taxon>Bacillati</taxon>
        <taxon>Bacillota</taxon>
        <taxon>Bacilli</taxon>
        <taxon>Bacillales</taxon>
        <taxon>Paenibacillaceae</taxon>
        <taxon>Paenibacillus</taxon>
    </lineage>
</organism>
<dbReference type="InterPro" id="IPR002477">
    <property type="entry name" value="Peptidoglycan-bd-like"/>
</dbReference>
<protein>
    <submittedName>
        <fullName evidence="3">Peptidoglycan-binding protein</fullName>
    </submittedName>
</protein>